<dbReference type="GO" id="GO:0009381">
    <property type="term" value="F:excinuclease ABC activity"/>
    <property type="evidence" value="ECO:0007669"/>
    <property type="project" value="UniProtKB-UniRule"/>
</dbReference>
<dbReference type="FunFam" id="3.40.1440.10:FF:000001">
    <property type="entry name" value="UvrABC system protein C"/>
    <property type="match status" value="1"/>
</dbReference>
<evidence type="ECO:0000256" key="6">
    <source>
        <dbReference type="ARBA" id="ARBA00023236"/>
    </source>
</evidence>
<dbReference type="InterPro" id="IPR000305">
    <property type="entry name" value="GIY-YIG_endonuc"/>
</dbReference>
<keyword evidence="5 7" id="KW-0234">DNA repair</keyword>
<dbReference type="InterPro" id="IPR010994">
    <property type="entry name" value="RuvA_2-like"/>
</dbReference>
<dbReference type="InterPro" id="IPR001943">
    <property type="entry name" value="UVR_dom"/>
</dbReference>
<evidence type="ECO:0000256" key="1">
    <source>
        <dbReference type="ARBA" id="ARBA00022490"/>
    </source>
</evidence>
<dbReference type="GO" id="GO:0003677">
    <property type="term" value="F:DNA binding"/>
    <property type="evidence" value="ECO:0007669"/>
    <property type="project" value="UniProtKB-UniRule"/>
</dbReference>
<dbReference type="OrthoDB" id="9804933at2"/>
<feature type="domain" description="UvrC family homology region profile" evidence="10">
    <location>
        <begin position="254"/>
        <end position="496"/>
    </location>
</feature>
<dbReference type="SMART" id="SM00465">
    <property type="entry name" value="GIYc"/>
    <property type="match status" value="1"/>
</dbReference>
<proteinExistence type="inferred from homology"/>
<comment type="subunit">
    <text evidence="7">Interacts with UvrB in an incision complex.</text>
</comment>
<evidence type="ECO:0000259" key="8">
    <source>
        <dbReference type="PROSITE" id="PS50151"/>
    </source>
</evidence>
<dbReference type="PANTHER" id="PTHR30562:SF1">
    <property type="entry name" value="UVRABC SYSTEM PROTEIN C"/>
    <property type="match status" value="1"/>
</dbReference>
<feature type="domain" description="UVR" evidence="8">
    <location>
        <begin position="203"/>
        <end position="238"/>
    </location>
</feature>
<dbReference type="Gene3D" id="4.10.860.10">
    <property type="entry name" value="UVR domain"/>
    <property type="match status" value="1"/>
</dbReference>
<evidence type="ECO:0000256" key="5">
    <source>
        <dbReference type="ARBA" id="ARBA00023204"/>
    </source>
</evidence>
<dbReference type="HAMAP" id="MF_00203">
    <property type="entry name" value="UvrC"/>
    <property type="match status" value="1"/>
</dbReference>
<evidence type="ECO:0000259" key="10">
    <source>
        <dbReference type="PROSITE" id="PS50165"/>
    </source>
</evidence>
<dbReference type="SUPFAM" id="SSF46600">
    <property type="entry name" value="C-terminal UvrC-binding domain of UvrB"/>
    <property type="match status" value="1"/>
</dbReference>
<evidence type="ECO:0000256" key="4">
    <source>
        <dbReference type="ARBA" id="ARBA00022881"/>
    </source>
</evidence>
<dbReference type="STRING" id="36849.OXPF_28740"/>
<evidence type="ECO:0000256" key="7">
    <source>
        <dbReference type="HAMAP-Rule" id="MF_00203"/>
    </source>
</evidence>
<comment type="function">
    <text evidence="7">The UvrABC repair system catalyzes the recognition and processing of DNA lesions. UvrC both incises the 5' and 3' sides of the lesion. The N-terminal half is responsible for the 3' incision and the C-terminal half is responsible for the 5' incision.</text>
</comment>
<dbReference type="SUPFAM" id="SSF82771">
    <property type="entry name" value="GIY-YIG endonuclease"/>
    <property type="match status" value="1"/>
</dbReference>
<dbReference type="Pfam" id="PF22920">
    <property type="entry name" value="UvrC_RNaseH"/>
    <property type="match status" value="1"/>
</dbReference>
<dbReference type="InterPro" id="IPR035901">
    <property type="entry name" value="GIY-YIG_endonuc_sf"/>
</dbReference>
<dbReference type="Pfam" id="PF02151">
    <property type="entry name" value="UVR"/>
    <property type="match status" value="1"/>
</dbReference>
<keyword evidence="4 7" id="KW-0267">Excision nuclease</keyword>
<dbReference type="PROSITE" id="PS50165">
    <property type="entry name" value="UVRC"/>
    <property type="match status" value="1"/>
</dbReference>
<feature type="domain" description="GIY-YIG" evidence="9">
    <location>
        <begin position="13"/>
        <end position="92"/>
    </location>
</feature>
<dbReference type="AlphaFoldDB" id="A0A0P8WYH0"/>
<dbReference type="GO" id="GO:0005737">
    <property type="term" value="C:cytoplasm"/>
    <property type="evidence" value="ECO:0007669"/>
    <property type="project" value="UniProtKB-SubCell"/>
</dbReference>
<dbReference type="InterPro" id="IPR047296">
    <property type="entry name" value="GIY-YIG_UvrC_Cho"/>
</dbReference>
<keyword evidence="12" id="KW-1185">Reference proteome</keyword>
<dbReference type="InterPro" id="IPR001162">
    <property type="entry name" value="UvrC_RNase_H_dom"/>
</dbReference>
<name>A0A0P8WYH0_9CLOT</name>
<keyword evidence="2 7" id="KW-0227">DNA damage</keyword>
<keyword evidence="3 7" id="KW-0228">DNA excision</keyword>
<dbReference type="NCBIfam" id="NF001824">
    <property type="entry name" value="PRK00558.1-5"/>
    <property type="match status" value="1"/>
</dbReference>
<protein>
    <recommendedName>
        <fullName evidence="7">UvrABC system protein C</fullName>
        <shortName evidence="7">Protein UvrC</shortName>
    </recommendedName>
    <alternativeName>
        <fullName evidence="7">Excinuclease ABC subunit C</fullName>
    </alternativeName>
</protein>
<dbReference type="InterPro" id="IPR050066">
    <property type="entry name" value="UvrABC_protein_C"/>
</dbReference>
<dbReference type="Proteomes" id="UP000050326">
    <property type="component" value="Unassembled WGS sequence"/>
</dbReference>
<dbReference type="InterPro" id="IPR036876">
    <property type="entry name" value="UVR_dom_sf"/>
</dbReference>
<keyword evidence="6 7" id="KW-0742">SOS response</keyword>
<dbReference type="Gene3D" id="3.30.420.340">
    <property type="entry name" value="UvrC, RNAse H endonuclease domain"/>
    <property type="match status" value="1"/>
</dbReference>
<dbReference type="InterPro" id="IPR038476">
    <property type="entry name" value="UvrC_RNase_H_dom_sf"/>
</dbReference>
<keyword evidence="1 7" id="KW-0963">Cytoplasm</keyword>
<evidence type="ECO:0000256" key="3">
    <source>
        <dbReference type="ARBA" id="ARBA00022769"/>
    </source>
</evidence>
<evidence type="ECO:0000313" key="12">
    <source>
        <dbReference type="Proteomes" id="UP000050326"/>
    </source>
</evidence>
<dbReference type="Gene3D" id="3.40.1440.10">
    <property type="entry name" value="GIY-YIG endonuclease"/>
    <property type="match status" value="1"/>
</dbReference>
<dbReference type="SUPFAM" id="SSF47781">
    <property type="entry name" value="RuvA domain 2-like"/>
    <property type="match status" value="1"/>
</dbReference>
<dbReference type="CDD" id="cd10434">
    <property type="entry name" value="GIY-YIG_UvrC_Cho"/>
    <property type="match status" value="1"/>
</dbReference>
<organism evidence="11 12">
    <name type="scientific">Oxobacter pfennigii</name>
    <dbReference type="NCBI Taxonomy" id="36849"/>
    <lineage>
        <taxon>Bacteria</taxon>
        <taxon>Bacillati</taxon>
        <taxon>Bacillota</taxon>
        <taxon>Clostridia</taxon>
        <taxon>Eubacteriales</taxon>
        <taxon>Clostridiaceae</taxon>
        <taxon>Oxobacter</taxon>
    </lineage>
</organism>
<dbReference type="InterPro" id="IPR004791">
    <property type="entry name" value="UvrC"/>
</dbReference>
<evidence type="ECO:0000259" key="9">
    <source>
        <dbReference type="PROSITE" id="PS50164"/>
    </source>
</evidence>
<dbReference type="Gene3D" id="1.10.150.20">
    <property type="entry name" value="5' to 3' exonuclease, C-terminal subdomain"/>
    <property type="match status" value="1"/>
</dbReference>
<accession>A0A0P8WYH0</accession>
<dbReference type="GO" id="GO:0006289">
    <property type="term" value="P:nucleotide-excision repair"/>
    <property type="evidence" value="ECO:0007669"/>
    <property type="project" value="UniProtKB-UniRule"/>
</dbReference>
<sequence>MFNLEEQLKNLPDKPGVYIMKDEYGQIIYIGKAVSLKNRVRQYFQNSRGHGAKVKAMVDNIEEFEYIVTDSELEALILECNLIKTHKPKYNVLLKDDKHYPYIKVTMNEDYPRVVMIRKIERDKARYFGPYSGAFAVRETIEIIKKLFPIRTCSRVMGKNTKERPCLNFHIGRCLAPCQGNVNIQEYRNMMKDICLFLSGSHDELISELEKKMNASAENMEYERAADYRDKIAAIRQIQEKQKVLSSAMEDEDVIAFAQGEDKTCMQVFFIRGGKLIGREHFILTDTLDTSTKEILTGFIKQFYMGEGFIPREILLQEEIDEINIIESWLTSKRGSKVYIKIPQKGEKKDLVDLASKNALITLQNFSERILRDKKASEGAIEELSDILELDFIPRRIEAFDISNIQGTDPVGSMVVFVDGKPQNREYRRFRIKTVKGPNDYASMMEMLSRRFKHGLEEIDRNKGISDGADGKFSNMPDLILIDGGEGHVNSALEVVKGLNLDIPVCGMVKDDRHRTRGLIYNSQEIKMDTHSEAFRLVTRIQDEVHRFAINYHRSLRDKGMNKSVLDEINGIGSIRKKALIKHFGSIDKIKEANADELLQAPGMNKKSAQAVYGYFHGN</sequence>
<gene>
    <name evidence="7 11" type="primary">uvrC</name>
    <name evidence="11" type="ORF">OXPF_28740</name>
</gene>
<dbReference type="PROSITE" id="PS50164">
    <property type="entry name" value="GIY_YIG"/>
    <property type="match status" value="1"/>
</dbReference>
<dbReference type="PATRIC" id="fig|36849.3.peg.3039"/>
<dbReference type="PROSITE" id="PS50151">
    <property type="entry name" value="UVR"/>
    <property type="match status" value="1"/>
</dbReference>
<dbReference type="PANTHER" id="PTHR30562">
    <property type="entry name" value="UVRC/OXIDOREDUCTASE"/>
    <property type="match status" value="1"/>
</dbReference>
<dbReference type="GO" id="GO:0009380">
    <property type="term" value="C:excinuclease repair complex"/>
    <property type="evidence" value="ECO:0007669"/>
    <property type="project" value="InterPro"/>
</dbReference>
<evidence type="ECO:0000256" key="2">
    <source>
        <dbReference type="ARBA" id="ARBA00022763"/>
    </source>
</evidence>
<dbReference type="Pfam" id="PF01541">
    <property type="entry name" value="GIY-YIG"/>
    <property type="match status" value="1"/>
</dbReference>
<dbReference type="Pfam" id="PF14520">
    <property type="entry name" value="HHH_5"/>
    <property type="match status" value="1"/>
</dbReference>
<dbReference type="EMBL" id="LKET01000039">
    <property type="protein sequence ID" value="KPU43433.1"/>
    <property type="molecule type" value="Genomic_DNA"/>
</dbReference>
<dbReference type="Pfam" id="PF08459">
    <property type="entry name" value="UvrC_RNaseH_dom"/>
    <property type="match status" value="1"/>
</dbReference>
<dbReference type="NCBIfam" id="TIGR00194">
    <property type="entry name" value="uvrC"/>
    <property type="match status" value="1"/>
</dbReference>
<comment type="caution">
    <text evidence="11">The sequence shown here is derived from an EMBL/GenBank/DDBJ whole genome shotgun (WGS) entry which is preliminary data.</text>
</comment>
<comment type="subcellular location">
    <subcellularLocation>
        <location evidence="7">Cytoplasm</location>
    </subcellularLocation>
</comment>
<reference evidence="11 12" key="1">
    <citation type="submission" date="2015-09" db="EMBL/GenBank/DDBJ databases">
        <title>Genome sequence of Oxobacter pfennigii DSM 3222.</title>
        <authorList>
            <person name="Poehlein A."/>
            <person name="Bengelsdorf F.R."/>
            <person name="Schiel-Bengelsdorf B."/>
            <person name="Duerre P."/>
            <person name="Daniel R."/>
        </authorList>
    </citation>
    <scope>NUCLEOTIDE SEQUENCE [LARGE SCALE GENOMIC DNA]</scope>
    <source>
        <strain evidence="11 12">DSM 3222</strain>
    </source>
</reference>
<evidence type="ECO:0000313" key="11">
    <source>
        <dbReference type="EMBL" id="KPU43433.1"/>
    </source>
</evidence>
<dbReference type="GO" id="GO:0009432">
    <property type="term" value="P:SOS response"/>
    <property type="evidence" value="ECO:0007669"/>
    <property type="project" value="UniProtKB-UniRule"/>
</dbReference>
<comment type="similarity">
    <text evidence="7">Belongs to the UvrC family.</text>
</comment>
<dbReference type="RefSeq" id="WP_054875876.1">
    <property type="nucleotide sequence ID" value="NZ_LKET01000039.1"/>
</dbReference>